<dbReference type="AlphaFoldDB" id="A0A4Y7J9A5"/>
<gene>
    <name evidence="1" type="ORF">C5167_015381</name>
</gene>
<dbReference type="EMBL" id="CM010717">
    <property type="protein sequence ID" value="RZC56511.1"/>
    <property type="molecule type" value="Genomic_DNA"/>
</dbReference>
<organism evidence="1 2">
    <name type="scientific">Papaver somniferum</name>
    <name type="common">Opium poppy</name>
    <dbReference type="NCBI Taxonomy" id="3469"/>
    <lineage>
        <taxon>Eukaryota</taxon>
        <taxon>Viridiplantae</taxon>
        <taxon>Streptophyta</taxon>
        <taxon>Embryophyta</taxon>
        <taxon>Tracheophyta</taxon>
        <taxon>Spermatophyta</taxon>
        <taxon>Magnoliopsida</taxon>
        <taxon>Ranunculales</taxon>
        <taxon>Papaveraceae</taxon>
        <taxon>Papaveroideae</taxon>
        <taxon>Papaver</taxon>
    </lineage>
</organism>
<name>A0A4Y7J9A5_PAPSO</name>
<sequence>MVHRYDLRGEYLFSVSSIGIGYGDDLELQFRTYCKK</sequence>
<proteinExistence type="predicted"/>
<dbReference type="Proteomes" id="UP000316621">
    <property type="component" value="Chromosome 3"/>
</dbReference>
<dbReference type="Gramene" id="RZC56511">
    <property type="protein sequence ID" value="RZC56511"/>
    <property type="gene ID" value="C5167_015381"/>
</dbReference>
<keyword evidence="2" id="KW-1185">Reference proteome</keyword>
<protein>
    <submittedName>
        <fullName evidence="1">Uncharacterized protein</fullName>
    </submittedName>
</protein>
<reference evidence="1 2" key="1">
    <citation type="journal article" date="2018" name="Science">
        <title>The opium poppy genome and morphinan production.</title>
        <authorList>
            <person name="Guo L."/>
            <person name="Winzer T."/>
            <person name="Yang X."/>
            <person name="Li Y."/>
            <person name="Ning Z."/>
            <person name="He Z."/>
            <person name="Teodor R."/>
            <person name="Lu Y."/>
            <person name="Bowser T.A."/>
            <person name="Graham I.A."/>
            <person name="Ye K."/>
        </authorList>
    </citation>
    <scope>NUCLEOTIDE SEQUENCE [LARGE SCALE GENOMIC DNA]</scope>
    <source>
        <strain evidence="2">cv. HN1</strain>
        <tissue evidence="1">Leaves</tissue>
    </source>
</reference>
<evidence type="ECO:0000313" key="1">
    <source>
        <dbReference type="EMBL" id="RZC56511.1"/>
    </source>
</evidence>
<evidence type="ECO:0000313" key="2">
    <source>
        <dbReference type="Proteomes" id="UP000316621"/>
    </source>
</evidence>
<accession>A0A4Y7J9A5</accession>